<evidence type="ECO:0000256" key="1">
    <source>
        <dbReference type="SAM" id="Phobius"/>
    </source>
</evidence>
<accession>A0A6P1DTP7</accession>
<comment type="caution">
    <text evidence="3">The sequence shown here is derived from an EMBL/GenBank/DDBJ whole genome shotgun (WGS) entry which is preliminary data.</text>
</comment>
<organism evidence="3 4">
    <name type="scientific">Thiorhodococcus mannitoliphagus</name>
    <dbReference type="NCBI Taxonomy" id="329406"/>
    <lineage>
        <taxon>Bacteria</taxon>
        <taxon>Pseudomonadati</taxon>
        <taxon>Pseudomonadota</taxon>
        <taxon>Gammaproteobacteria</taxon>
        <taxon>Chromatiales</taxon>
        <taxon>Chromatiaceae</taxon>
        <taxon>Thiorhodococcus</taxon>
    </lineage>
</organism>
<dbReference type="CDD" id="cd02042">
    <property type="entry name" value="ParAB_family"/>
    <property type="match status" value="1"/>
</dbReference>
<keyword evidence="4" id="KW-1185">Reference proteome</keyword>
<dbReference type="PANTHER" id="PTHR13696:SF52">
    <property type="entry name" value="PARA FAMILY PROTEIN CT_582"/>
    <property type="match status" value="1"/>
</dbReference>
<keyword evidence="1" id="KW-0472">Membrane</keyword>
<reference evidence="3 4" key="2">
    <citation type="submission" date="2020-02" db="EMBL/GenBank/DDBJ databases">
        <title>Genome sequences of Thiorhodococcus mannitoliphagus and Thiorhodococcus minor, purple sulfur photosynthetic bacteria in the gammaproteobacterial family, Chromatiaceae.</title>
        <authorList>
            <person name="Aviles F.A."/>
            <person name="Meyer T.E."/>
            <person name="Kyndt J.A."/>
        </authorList>
    </citation>
    <scope>NUCLEOTIDE SEQUENCE [LARGE SCALE GENOMIC DNA]</scope>
    <source>
        <strain evidence="3 4">DSM 18266</strain>
    </source>
</reference>
<dbReference type="InterPro" id="IPR027417">
    <property type="entry name" value="P-loop_NTPase"/>
</dbReference>
<keyword evidence="1" id="KW-1133">Transmembrane helix</keyword>
<dbReference type="AlphaFoldDB" id="A0A6P1DTP7"/>
<dbReference type="InterPro" id="IPR050678">
    <property type="entry name" value="DNA_Partitioning_ATPase"/>
</dbReference>
<proteinExistence type="predicted"/>
<dbReference type="PANTHER" id="PTHR13696">
    <property type="entry name" value="P-LOOP CONTAINING NUCLEOSIDE TRIPHOSPHATE HYDROLASE"/>
    <property type="match status" value="1"/>
</dbReference>
<dbReference type="InterPro" id="IPR025669">
    <property type="entry name" value="AAA_dom"/>
</dbReference>
<dbReference type="Proteomes" id="UP000471640">
    <property type="component" value="Unassembled WGS sequence"/>
</dbReference>
<dbReference type="RefSeq" id="WP_164652314.1">
    <property type="nucleotide sequence ID" value="NZ_JAAIJR010000009.1"/>
</dbReference>
<dbReference type="Gene3D" id="3.40.50.300">
    <property type="entry name" value="P-loop containing nucleotide triphosphate hydrolases"/>
    <property type="match status" value="1"/>
</dbReference>
<dbReference type="SUPFAM" id="SSF52540">
    <property type="entry name" value="P-loop containing nucleoside triphosphate hydrolases"/>
    <property type="match status" value="1"/>
</dbReference>
<gene>
    <name evidence="3" type="ORF">G3480_03620</name>
</gene>
<dbReference type="EMBL" id="JAAIJR010000009">
    <property type="protein sequence ID" value="NEX19412.1"/>
    <property type="molecule type" value="Genomic_DNA"/>
</dbReference>
<evidence type="ECO:0000313" key="3">
    <source>
        <dbReference type="EMBL" id="NEX19412.1"/>
    </source>
</evidence>
<feature type="transmembrane region" description="Helical" evidence="1">
    <location>
        <begin position="348"/>
        <end position="365"/>
    </location>
</feature>
<evidence type="ECO:0000259" key="2">
    <source>
        <dbReference type="Pfam" id="PF13614"/>
    </source>
</evidence>
<keyword evidence="1" id="KW-0812">Transmembrane</keyword>
<dbReference type="Pfam" id="PF13614">
    <property type="entry name" value="AAA_31"/>
    <property type="match status" value="1"/>
</dbReference>
<reference evidence="4" key="1">
    <citation type="journal article" date="2020" name="Microbiol. Resour. Announc.">
        <title>Draft Genome Sequences of Thiorhodococcus mannitoliphagus and Thiorhodococcus minor, Purple Sulfur Photosynthetic Bacteria in the Gammaproteobacterial Family Chromatiaceae.</title>
        <authorList>
            <person name="Aviles F.A."/>
            <person name="Meyer T.E."/>
            <person name="Kyndt J.A."/>
        </authorList>
    </citation>
    <scope>NUCLEOTIDE SEQUENCE [LARGE SCALE GENOMIC DNA]</scope>
    <source>
        <strain evidence="4">DSM 18266</strain>
    </source>
</reference>
<protein>
    <submittedName>
        <fullName evidence="3">ParA family protein</fullName>
    </submittedName>
</protein>
<sequence length="443" mass="48453">MTQAPPDQLLPSTEIIAAVSVQEGAGTTTAVVNLALALAAAGRSVLLIDLDPKGRSSQMLGCESTARGGAERILLEASLDRDMVVETRIRELCLATAGTGLSRVESELAMMGDSQTRLYQALTKLSESVLHFEHVLLDCPASLDLLTRNALIAAHRVMVPLPCDTKALNGLPGLLTTINRLRAGLSHPLYGIHLLISGHDTEPASQVLVDRVRQDYGRMTLLSEIPADDAVHEATRQSRPLLIHAPRSEAGQALLSMASEWLTLGEPGNQPDGTWLFDARQARMEQHRERMLKGLSRWPIDRSSPLYDTDDVMRQQDAMALEALYQTAAPVRRIRLDWRPKRKTLQRGGLIAGIAIIILVILGWLSEADHRIDIAAGLVGSDHYWKAGSVLLSRADAVAYRELLFAVRLVEENREQLILCNDNTNPTSGLACMIHVPMASPRP</sequence>
<name>A0A6P1DTP7_9GAMM</name>
<feature type="domain" description="AAA" evidence="2">
    <location>
        <begin position="14"/>
        <end position="183"/>
    </location>
</feature>
<evidence type="ECO:0000313" key="4">
    <source>
        <dbReference type="Proteomes" id="UP000471640"/>
    </source>
</evidence>